<keyword evidence="1" id="KW-0479">Metal-binding</keyword>
<comment type="cofactor">
    <cofactor evidence="1">
        <name>Mg(2+)</name>
        <dbReference type="ChEBI" id="CHEBI:18420"/>
    </cofactor>
</comment>
<accession>G6ECL4</accession>
<evidence type="ECO:0000313" key="2">
    <source>
        <dbReference type="EMBL" id="EHJ60925.1"/>
    </source>
</evidence>
<comment type="caution">
    <text evidence="2">The sequence shown here is derived from an EMBL/GenBank/DDBJ whole genome shotgun (WGS) entry which is preliminary data.</text>
</comment>
<dbReference type="SUPFAM" id="SSF89562">
    <property type="entry name" value="RraA-like"/>
    <property type="match status" value="1"/>
</dbReference>
<dbReference type="eggNOG" id="COG0684">
    <property type="taxonomic scope" value="Bacteria"/>
</dbReference>
<sequence>MEITRELVEELGTYSTPTILNGLKRLGVPTSELEVMDRNAVGAMSPLLGPRCGFAVTRKMMTRKSGAPGKMLDVPPDQGLLAIPGPRFLVVENVGEWQGPVCIWGEITSFIHTACDCFAGVTNGPVRDVPEMEALGFASFANGAGAGGGMVDLLEINSPVTVGGMEVSPGDLIHGDRHGITKIPQHLAPDLPAAIARHAEWEQGIFDICRTRPLDLGALAAAMKPKA</sequence>
<organism evidence="2 3">
    <name type="scientific">Novosphingobium pentaromativorans US6-1</name>
    <dbReference type="NCBI Taxonomy" id="1088721"/>
    <lineage>
        <taxon>Bacteria</taxon>
        <taxon>Pseudomonadati</taxon>
        <taxon>Pseudomonadota</taxon>
        <taxon>Alphaproteobacteria</taxon>
        <taxon>Sphingomonadales</taxon>
        <taxon>Sphingomonadaceae</taxon>
        <taxon>Novosphingobium</taxon>
    </lineage>
</organism>
<dbReference type="PATRIC" id="fig|1088721.3.peg.2064"/>
<dbReference type="RefSeq" id="WP_007013000.1">
    <property type="nucleotide sequence ID" value="NZ_AGFM01000029.1"/>
</dbReference>
<dbReference type="EMBL" id="AGFM01000029">
    <property type="protein sequence ID" value="EHJ60925.1"/>
    <property type="molecule type" value="Genomic_DNA"/>
</dbReference>
<protein>
    <recommendedName>
        <fullName evidence="4">Demethylmenaquinone methyltransferase</fullName>
    </recommendedName>
</protein>
<keyword evidence="1" id="KW-0460">Magnesium</keyword>
<dbReference type="InterPro" id="IPR036704">
    <property type="entry name" value="RraA/RraA-like_sf"/>
</dbReference>
<dbReference type="Proteomes" id="UP000004030">
    <property type="component" value="Unassembled WGS sequence"/>
</dbReference>
<reference evidence="2 3" key="1">
    <citation type="journal article" date="2012" name="J. Bacteriol.">
        <title>Genome sequence of benzo(a)pyrene-degrading bacterium Novosphingobium pentaromativorans US6-1.</title>
        <authorList>
            <person name="Luo Y.R."/>
            <person name="Kang S.G."/>
            <person name="Kim S.J."/>
            <person name="Kim M.R."/>
            <person name="Li N."/>
            <person name="Lee J.H."/>
            <person name="Kwon K.K."/>
        </authorList>
    </citation>
    <scope>NUCLEOTIDE SEQUENCE [LARGE SCALE GENOMIC DNA]</scope>
    <source>
        <strain evidence="2 3">US6-1</strain>
    </source>
</reference>
<keyword evidence="3" id="KW-1185">Reference proteome</keyword>
<feature type="binding site" evidence="1">
    <location>
        <position position="128"/>
    </location>
    <ligand>
        <name>Mg(2+)</name>
        <dbReference type="ChEBI" id="CHEBI:18420"/>
    </ligand>
</feature>
<evidence type="ECO:0000256" key="1">
    <source>
        <dbReference type="PIRSR" id="PIRSR605493-1"/>
    </source>
</evidence>
<dbReference type="Pfam" id="PF03737">
    <property type="entry name" value="RraA-like"/>
    <property type="match status" value="1"/>
</dbReference>
<gene>
    <name evidence="2" type="ORF">NSU_2085</name>
</gene>
<dbReference type="AlphaFoldDB" id="G6ECL4"/>
<dbReference type="InterPro" id="IPR005493">
    <property type="entry name" value="RraA/RraA-like"/>
</dbReference>
<feature type="binding site" evidence="1">
    <location>
        <position position="127"/>
    </location>
    <ligand>
        <name>substrate</name>
    </ligand>
</feature>
<proteinExistence type="predicted"/>
<evidence type="ECO:0000313" key="3">
    <source>
        <dbReference type="Proteomes" id="UP000004030"/>
    </source>
</evidence>
<name>G6ECL4_9SPHN</name>
<dbReference type="OrthoDB" id="9812532at2"/>
<dbReference type="GO" id="GO:0046872">
    <property type="term" value="F:metal ion binding"/>
    <property type="evidence" value="ECO:0007669"/>
    <property type="project" value="UniProtKB-KW"/>
</dbReference>
<dbReference type="Gene3D" id="3.50.30.40">
    <property type="entry name" value="Ribonuclease E inhibitor RraA/RraA-like"/>
    <property type="match status" value="1"/>
</dbReference>
<evidence type="ECO:0008006" key="4">
    <source>
        <dbReference type="Google" id="ProtNLM"/>
    </source>
</evidence>